<comment type="catalytic activity">
    <reaction evidence="7">
        <text>D-tagatofuranose 6-phosphate + ATP = D-tagatofuranose 1,6-bisphosphate + ADP + H(+)</text>
        <dbReference type="Rhea" id="RHEA:12420"/>
        <dbReference type="ChEBI" id="CHEBI:15378"/>
        <dbReference type="ChEBI" id="CHEBI:30616"/>
        <dbReference type="ChEBI" id="CHEBI:58694"/>
        <dbReference type="ChEBI" id="CHEBI:58695"/>
        <dbReference type="ChEBI" id="CHEBI:456216"/>
        <dbReference type="EC" id="2.7.1.144"/>
    </reaction>
</comment>
<dbReference type="PANTHER" id="PTHR46566:SF1">
    <property type="entry name" value="1-PHOSPHOFRUCTOKINASE"/>
    <property type="match status" value="1"/>
</dbReference>
<evidence type="ECO:0000256" key="3">
    <source>
        <dbReference type="ARBA" id="ARBA00022741"/>
    </source>
</evidence>
<dbReference type="InterPro" id="IPR002173">
    <property type="entry name" value="Carboh/pur_kinase_PfkB_CS"/>
</dbReference>
<dbReference type="Pfam" id="PF00294">
    <property type="entry name" value="PfkB"/>
    <property type="match status" value="1"/>
</dbReference>
<keyword evidence="3 7" id="KW-0547">Nucleotide-binding</keyword>
<evidence type="ECO:0000259" key="9">
    <source>
        <dbReference type="Pfam" id="PF00294"/>
    </source>
</evidence>
<dbReference type="Gene3D" id="3.40.1190.20">
    <property type="match status" value="1"/>
</dbReference>
<dbReference type="GO" id="GO:0009024">
    <property type="term" value="F:tagatose-6-phosphate kinase activity"/>
    <property type="evidence" value="ECO:0007669"/>
    <property type="project" value="UniProtKB-EC"/>
</dbReference>
<dbReference type="FunFam" id="3.40.1190.20:FF:000001">
    <property type="entry name" value="Phosphofructokinase"/>
    <property type="match status" value="1"/>
</dbReference>
<dbReference type="CDD" id="cd01164">
    <property type="entry name" value="FruK_PfkB_like"/>
    <property type="match status" value="1"/>
</dbReference>
<dbReference type="GO" id="GO:0008662">
    <property type="term" value="F:1-phosphofructokinase activity"/>
    <property type="evidence" value="ECO:0007669"/>
    <property type="project" value="UniProtKB-UniRule"/>
</dbReference>
<dbReference type="InterPro" id="IPR011611">
    <property type="entry name" value="PfkB_dom"/>
</dbReference>
<evidence type="ECO:0000313" key="10">
    <source>
        <dbReference type="EMBL" id="MEC1179705.1"/>
    </source>
</evidence>
<evidence type="ECO:0000313" key="11">
    <source>
        <dbReference type="Proteomes" id="UP001344888"/>
    </source>
</evidence>
<gene>
    <name evidence="10" type="primary">pfkB</name>
    <name evidence="10" type="ORF">P9B03_14490</name>
</gene>
<comment type="similarity">
    <text evidence="1">Belongs to the carbohydrate kinase pfkB family.</text>
</comment>
<evidence type="ECO:0000256" key="6">
    <source>
        <dbReference type="ARBA" id="ARBA00047745"/>
    </source>
</evidence>
<evidence type="ECO:0000256" key="5">
    <source>
        <dbReference type="ARBA" id="ARBA00022840"/>
    </source>
</evidence>
<evidence type="ECO:0000256" key="2">
    <source>
        <dbReference type="ARBA" id="ARBA00022679"/>
    </source>
</evidence>
<dbReference type="GO" id="GO:0044281">
    <property type="term" value="P:small molecule metabolic process"/>
    <property type="evidence" value="ECO:0007669"/>
    <property type="project" value="UniProtKB-ARBA"/>
</dbReference>
<comment type="caution">
    <text evidence="10">The sequence shown here is derived from an EMBL/GenBank/DDBJ whole genome shotgun (WGS) entry which is preliminary data.</text>
</comment>
<proteinExistence type="inferred from homology"/>
<evidence type="ECO:0000256" key="4">
    <source>
        <dbReference type="ARBA" id="ARBA00022777"/>
    </source>
</evidence>
<dbReference type="InterPro" id="IPR029056">
    <property type="entry name" value="Ribokinase-like"/>
</dbReference>
<organism evidence="10 11">
    <name type="scientific">Metasolibacillus meyeri</name>
    <dbReference type="NCBI Taxonomy" id="1071052"/>
    <lineage>
        <taxon>Bacteria</taxon>
        <taxon>Bacillati</taxon>
        <taxon>Bacillota</taxon>
        <taxon>Bacilli</taxon>
        <taxon>Bacillales</taxon>
        <taxon>Caryophanaceae</taxon>
        <taxon>Metasolibacillus</taxon>
    </lineage>
</organism>
<sequence length="303" mass="32579">MIYTMTLNPSIDFIVEVENFEVGVLNKIQKEAKFPGGKGINVSQVLKRLGTDNKALGFVGGFTGDYIVDALKQRGIVTDFVEVQEDTRINIKLKTGQETEINGQGPMIQKQELADLLNKIDALTADDVLVLAGSIPQSLPVTIYETMSSIATKKGAKIVADTTGEVLLNVLPNKPFLIKPNHHELGELFDVTIETIEEAIPYGKRLVEMGAQHVIVSMAGAGALLFSKDLALYANVPKGVLKNSVGAGDSVVAGFLSCYFHTGDVQQAFTYGVASGSATAFSPELCTQSEVEELLPQIKLTTM</sequence>
<dbReference type="InterPro" id="IPR017583">
    <property type="entry name" value="Tagatose/fructose_Pkinase"/>
</dbReference>
<dbReference type="GO" id="GO:0016052">
    <property type="term" value="P:carbohydrate catabolic process"/>
    <property type="evidence" value="ECO:0007669"/>
    <property type="project" value="UniProtKB-ARBA"/>
</dbReference>
<dbReference type="Proteomes" id="UP001344888">
    <property type="component" value="Unassembled WGS sequence"/>
</dbReference>
<reference evidence="10 11" key="1">
    <citation type="submission" date="2023-03" db="EMBL/GenBank/DDBJ databases">
        <title>Bacillus Genome Sequencing.</title>
        <authorList>
            <person name="Dunlap C."/>
        </authorList>
    </citation>
    <scope>NUCLEOTIDE SEQUENCE [LARGE SCALE GENOMIC DNA]</scope>
    <source>
        <strain evidence="10 11">B-59205</strain>
    </source>
</reference>
<feature type="domain" description="Carbohydrate kinase PfkB" evidence="9">
    <location>
        <begin position="11"/>
        <end position="286"/>
    </location>
</feature>
<comment type="function">
    <text evidence="8">Catalyzes the ATP-dependent phosphorylation of fructose-l-phosphate to fructose-l,6-bisphosphate.</text>
</comment>
<evidence type="ECO:0000256" key="1">
    <source>
        <dbReference type="ARBA" id="ARBA00005380"/>
    </source>
</evidence>
<dbReference type="PROSITE" id="PS00583">
    <property type="entry name" value="PFKB_KINASES_1"/>
    <property type="match status" value="1"/>
</dbReference>
<keyword evidence="2 7" id="KW-0808">Transferase</keyword>
<dbReference type="InterPro" id="IPR022463">
    <property type="entry name" value="1-PFruKinase"/>
</dbReference>
<comment type="pathway">
    <text evidence="7">Carbohydrate metabolism; D-tagatose 6-phosphate degradation; D-glyceraldehyde 3-phosphate and glycerone phosphate from D-tagatose 6-phosphate: step 1/2.</text>
</comment>
<dbReference type="PROSITE" id="PS00584">
    <property type="entry name" value="PFKB_KINASES_2"/>
    <property type="match status" value="1"/>
</dbReference>
<dbReference type="PIRSF" id="PIRSF000535">
    <property type="entry name" value="1PFK/6PFK/LacC"/>
    <property type="match status" value="1"/>
</dbReference>
<name>A0AAW9NV14_9BACL</name>
<comment type="catalytic activity">
    <reaction evidence="6 8">
        <text>beta-D-fructose 1-phosphate + ATP = beta-D-fructose 1,6-bisphosphate + ADP + H(+)</text>
        <dbReference type="Rhea" id="RHEA:14213"/>
        <dbReference type="ChEBI" id="CHEBI:15378"/>
        <dbReference type="ChEBI" id="CHEBI:30616"/>
        <dbReference type="ChEBI" id="CHEBI:32966"/>
        <dbReference type="ChEBI" id="CHEBI:138881"/>
        <dbReference type="ChEBI" id="CHEBI:456216"/>
        <dbReference type="EC" id="2.7.1.56"/>
    </reaction>
</comment>
<protein>
    <recommendedName>
        <fullName evidence="7">Tagatose-6-phosphate kinase</fullName>
        <ecNumber evidence="7">2.7.1.144</ecNumber>
    </recommendedName>
</protein>
<dbReference type="NCBIfam" id="TIGR03168">
    <property type="entry name" value="1-PFK"/>
    <property type="match status" value="1"/>
</dbReference>
<keyword evidence="7" id="KW-0423">Lactose metabolism</keyword>
<dbReference type="GO" id="GO:0005988">
    <property type="term" value="P:lactose metabolic process"/>
    <property type="evidence" value="ECO:0007669"/>
    <property type="project" value="UniProtKB-KW"/>
</dbReference>
<keyword evidence="11" id="KW-1185">Reference proteome</keyword>
<dbReference type="AlphaFoldDB" id="A0AAW9NV14"/>
<dbReference type="EC" id="2.7.1.144" evidence="7"/>
<dbReference type="EMBL" id="JARSFG010000019">
    <property type="protein sequence ID" value="MEC1179705.1"/>
    <property type="molecule type" value="Genomic_DNA"/>
</dbReference>
<keyword evidence="5 7" id="KW-0067">ATP-binding</keyword>
<dbReference type="SUPFAM" id="SSF53613">
    <property type="entry name" value="Ribokinase-like"/>
    <property type="match status" value="1"/>
</dbReference>
<dbReference type="PANTHER" id="PTHR46566">
    <property type="entry name" value="1-PHOSPHOFRUCTOKINASE-RELATED"/>
    <property type="match status" value="1"/>
</dbReference>
<dbReference type="RefSeq" id="WP_326124191.1">
    <property type="nucleotide sequence ID" value="NZ_JARSFG010000019.1"/>
</dbReference>
<evidence type="ECO:0000256" key="8">
    <source>
        <dbReference type="RuleBase" id="RU369061"/>
    </source>
</evidence>
<dbReference type="GO" id="GO:0005524">
    <property type="term" value="F:ATP binding"/>
    <property type="evidence" value="ECO:0007669"/>
    <property type="project" value="UniProtKB-UniRule"/>
</dbReference>
<keyword evidence="4 8" id="KW-0418">Kinase</keyword>
<evidence type="ECO:0000256" key="7">
    <source>
        <dbReference type="PIRNR" id="PIRNR000535"/>
    </source>
</evidence>
<comment type="similarity">
    <text evidence="7">Belongs to the carbohydrate kinase PfkB family. LacC subfamily.</text>
</comment>
<dbReference type="GO" id="GO:0005829">
    <property type="term" value="C:cytosol"/>
    <property type="evidence" value="ECO:0007669"/>
    <property type="project" value="TreeGrafter"/>
</dbReference>
<accession>A0AAW9NV14</accession>
<dbReference type="NCBIfam" id="TIGR03828">
    <property type="entry name" value="pfkB"/>
    <property type="match status" value="1"/>
</dbReference>